<dbReference type="AlphaFoldDB" id="A0A7S3T7E7"/>
<feature type="region of interest" description="Disordered" evidence="1">
    <location>
        <begin position="63"/>
        <end position="102"/>
    </location>
</feature>
<gene>
    <name evidence="2" type="ORF">EHUX00137_LOCUS32757</name>
</gene>
<name>A0A7S3T7E7_EMIHU</name>
<evidence type="ECO:0000313" key="2">
    <source>
        <dbReference type="EMBL" id="CAE0574847.1"/>
    </source>
</evidence>
<feature type="compositionally biased region" description="Low complexity" evidence="1">
    <location>
        <begin position="27"/>
        <end position="36"/>
    </location>
</feature>
<proteinExistence type="predicted"/>
<evidence type="ECO:0000256" key="1">
    <source>
        <dbReference type="SAM" id="MobiDB-lite"/>
    </source>
</evidence>
<feature type="region of interest" description="Disordered" evidence="1">
    <location>
        <begin position="114"/>
        <end position="156"/>
    </location>
</feature>
<organism evidence="2">
    <name type="scientific">Emiliania huxleyi</name>
    <name type="common">Coccolithophore</name>
    <name type="synonym">Pontosphaera huxleyi</name>
    <dbReference type="NCBI Taxonomy" id="2903"/>
    <lineage>
        <taxon>Eukaryota</taxon>
        <taxon>Haptista</taxon>
        <taxon>Haptophyta</taxon>
        <taxon>Prymnesiophyceae</taxon>
        <taxon>Isochrysidales</taxon>
        <taxon>Noelaerhabdaceae</taxon>
        <taxon>Emiliania</taxon>
    </lineage>
</organism>
<dbReference type="EMBL" id="HBIR01041979">
    <property type="protein sequence ID" value="CAE0574847.1"/>
    <property type="molecule type" value="Transcribed_RNA"/>
</dbReference>
<protein>
    <submittedName>
        <fullName evidence="2">Uncharacterized protein</fullName>
    </submittedName>
</protein>
<feature type="compositionally biased region" description="Basic and acidic residues" evidence="1">
    <location>
        <begin position="63"/>
        <end position="75"/>
    </location>
</feature>
<reference evidence="2" key="1">
    <citation type="submission" date="2021-01" db="EMBL/GenBank/DDBJ databases">
        <authorList>
            <person name="Corre E."/>
            <person name="Pelletier E."/>
            <person name="Niang G."/>
            <person name="Scheremetjew M."/>
            <person name="Finn R."/>
            <person name="Kale V."/>
            <person name="Holt S."/>
            <person name="Cochrane G."/>
            <person name="Meng A."/>
            <person name="Brown T."/>
            <person name="Cohen L."/>
        </authorList>
    </citation>
    <scope>NUCLEOTIDE SEQUENCE</scope>
    <source>
        <strain evidence="2">379</strain>
    </source>
</reference>
<feature type="region of interest" description="Disordered" evidence="1">
    <location>
        <begin position="27"/>
        <end position="51"/>
    </location>
</feature>
<sequence length="238" mass="25839">MLSLAAHCQRRTRRSGEVRARLVRCPRGAPPVAARQPRPPRHASSRARAGEVQSWRVAGFGSRDLDAQDRRRGEARASAVPSRPAFTIGAPRGGARGGVSRCRGPRLQRVETALSKAPRWRPSARDRRENLTACPRGPGRRSWLENASRGRRVGPRRASARKVSTLSHAIGWVEWVMGSDYAFSTPDALTYAQAAAMPAQWSSVPGLDDAARAALIDGRHRRQALGFGGDKECAGRGG</sequence>
<accession>A0A7S3T7E7</accession>